<reference evidence="2 3" key="1">
    <citation type="submission" date="2019-10" db="EMBL/GenBank/DDBJ databases">
        <title>Deinococcus sp. isolated from soil.</title>
        <authorList>
            <person name="Li Y."/>
            <person name="Wang J."/>
        </authorList>
    </citation>
    <scope>NUCLEOTIDE SEQUENCE [LARGE SCALE GENOMIC DNA]</scope>
    <source>
        <strain evidence="2 3">SDU3-2</strain>
    </source>
</reference>
<evidence type="ECO:0000259" key="1">
    <source>
        <dbReference type="Pfam" id="PF12728"/>
    </source>
</evidence>
<dbReference type="Proteomes" id="UP000484842">
    <property type="component" value="Unassembled WGS sequence"/>
</dbReference>
<accession>A0A7X1TT09</accession>
<dbReference type="InterPro" id="IPR010093">
    <property type="entry name" value="SinI_DNA-bd"/>
</dbReference>
<gene>
    <name evidence="2" type="ORF">F8S09_17235</name>
</gene>
<dbReference type="Pfam" id="PF12728">
    <property type="entry name" value="HTH_17"/>
    <property type="match status" value="1"/>
</dbReference>
<organism evidence="2 3">
    <name type="scientific">Deinococcus terrestris</name>
    <dbReference type="NCBI Taxonomy" id="2651870"/>
    <lineage>
        <taxon>Bacteria</taxon>
        <taxon>Thermotogati</taxon>
        <taxon>Deinococcota</taxon>
        <taxon>Deinococci</taxon>
        <taxon>Deinococcales</taxon>
        <taxon>Deinococcaceae</taxon>
        <taxon>Deinococcus</taxon>
    </lineage>
</organism>
<dbReference type="GO" id="GO:0003677">
    <property type="term" value="F:DNA binding"/>
    <property type="evidence" value="ECO:0007669"/>
    <property type="project" value="InterPro"/>
</dbReference>
<dbReference type="EMBL" id="WBSL01000026">
    <property type="protein sequence ID" value="MPY68398.1"/>
    <property type="molecule type" value="Genomic_DNA"/>
</dbReference>
<evidence type="ECO:0000313" key="2">
    <source>
        <dbReference type="EMBL" id="MPY68398.1"/>
    </source>
</evidence>
<sequence>MRPSLQGEQQMVTLPPTLAHLLSEVLGRLAQGEALAILPAGRELTTQEAADLLGVSRPFLIEKVLEAGRLPYRRVGKHRRIRLGDLLDYQQQDLEERQAAADELTREAQDMGLY</sequence>
<dbReference type="AlphaFoldDB" id="A0A7X1TT09"/>
<dbReference type="InterPro" id="IPR041657">
    <property type="entry name" value="HTH_17"/>
</dbReference>
<dbReference type="NCBIfam" id="TIGR01764">
    <property type="entry name" value="excise"/>
    <property type="match status" value="1"/>
</dbReference>
<comment type="caution">
    <text evidence="2">The sequence shown here is derived from an EMBL/GenBank/DDBJ whole genome shotgun (WGS) entry which is preliminary data.</text>
</comment>
<keyword evidence="3" id="KW-1185">Reference proteome</keyword>
<name>A0A7X1TT09_9DEIO</name>
<protein>
    <submittedName>
        <fullName evidence="2">Helix-turn-helix domain-containing protein</fullName>
    </submittedName>
</protein>
<proteinExistence type="predicted"/>
<evidence type="ECO:0000313" key="3">
    <source>
        <dbReference type="Proteomes" id="UP000484842"/>
    </source>
</evidence>
<feature type="domain" description="Helix-turn-helix" evidence="1">
    <location>
        <begin position="44"/>
        <end position="92"/>
    </location>
</feature>